<keyword evidence="11" id="KW-1185">Reference proteome</keyword>
<dbReference type="PANTHER" id="PTHR44835:SF1">
    <property type="entry name" value="PROTEIN O-GLCNAC TRANSFERASE"/>
    <property type="match status" value="1"/>
</dbReference>
<dbReference type="PANTHER" id="PTHR44835">
    <property type="entry name" value="UDP-N-ACETYLGLUCOSAMINE--PEPTIDE N-ACETYLGLUCOSAMINYLTRANSFERASE SPINDLY-RELATED"/>
    <property type="match status" value="1"/>
</dbReference>
<evidence type="ECO:0000256" key="3">
    <source>
        <dbReference type="ARBA" id="ARBA00011970"/>
    </source>
</evidence>
<evidence type="ECO:0000313" key="10">
    <source>
        <dbReference type="EMBL" id="MEP0866271.1"/>
    </source>
</evidence>
<dbReference type="Pfam" id="PF13844">
    <property type="entry name" value="Glyco_transf_41"/>
    <property type="match status" value="2"/>
</dbReference>
<comment type="caution">
    <text evidence="10">The sequence shown here is derived from an EMBL/GenBank/DDBJ whole genome shotgun (WGS) entry which is preliminary data.</text>
</comment>
<proteinExistence type="inferred from homology"/>
<dbReference type="Gene3D" id="1.25.40.10">
    <property type="entry name" value="Tetratricopeptide repeat domain"/>
    <property type="match status" value="1"/>
</dbReference>
<dbReference type="SUPFAM" id="SSF48452">
    <property type="entry name" value="TPR-like"/>
    <property type="match status" value="1"/>
</dbReference>
<feature type="domain" description="O-GlcNAc transferase C-terminal" evidence="9">
    <location>
        <begin position="342"/>
        <end position="530"/>
    </location>
</feature>
<feature type="domain" description="O-GlcNAc transferase C-terminal" evidence="9">
    <location>
        <begin position="540"/>
        <end position="728"/>
    </location>
</feature>
<dbReference type="Proteomes" id="UP001442494">
    <property type="component" value="Unassembled WGS sequence"/>
</dbReference>
<evidence type="ECO:0000256" key="1">
    <source>
        <dbReference type="ARBA" id="ARBA00004922"/>
    </source>
</evidence>
<evidence type="ECO:0000256" key="2">
    <source>
        <dbReference type="ARBA" id="ARBA00005386"/>
    </source>
</evidence>
<dbReference type="EMBL" id="JAMPKK010000040">
    <property type="protein sequence ID" value="MEP0866271.1"/>
    <property type="molecule type" value="Genomic_DNA"/>
</dbReference>
<keyword evidence="6" id="KW-0677">Repeat</keyword>
<dbReference type="EC" id="2.4.1.255" evidence="3"/>
<evidence type="ECO:0000259" key="9">
    <source>
        <dbReference type="Pfam" id="PF13844"/>
    </source>
</evidence>
<feature type="repeat" description="TPR" evidence="8">
    <location>
        <begin position="10"/>
        <end position="43"/>
    </location>
</feature>
<evidence type="ECO:0000313" key="11">
    <source>
        <dbReference type="Proteomes" id="UP001442494"/>
    </source>
</evidence>
<gene>
    <name evidence="10" type="ORF">NDI37_17560</name>
</gene>
<keyword evidence="7 8" id="KW-0802">TPR repeat</keyword>
<evidence type="ECO:0000256" key="8">
    <source>
        <dbReference type="PROSITE-ProRule" id="PRU00339"/>
    </source>
</evidence>
<keyword evidence="4" id="KW-0328">Glycosyltransferase</keyword>
<dbReference type="InterPro" id="IPR051939">
    <property type="entry name" value="Glycosyltr_41/O-GlcNAc_trsf"/>
</dbReference>
<comment type="pathway">
    <text evidence="1">Protein modification; protein glycosylation.</text>
</comment>
<dbReference type="Gene3D" id="3.40.50.2000">
    <property type="entry name" value="Glycogen Phosphorylase B"/>
    <property type="match status" value="1"/>
</dbReference>
<evidence type="ECO:0000256" key="4">
    <source>
        <dbReference type="ARBA" id="ARBA00022676"/>
    </source>
</evidence>
<comment type="similarity">
    <text evidence="2">Belongs to the glycosyltransferase 41 family. O-GlcNAc transferase subfamily.</text>
</comment>
<evidence type="ECO:0000256" key="5">
    <source>
        <dbReference type="ARBA" id="ARBA00022679"/>
    </source>
</evidence>
<dbReference type="GO" id="GO:0016740">
    <property type="term" value="F:transferase activity"/>
    <property type="evidence" value="ECO:0007669"/>
    <property type="project" value="UniProtKB-KW"/>
</dbReference>
<evidence type="ECO:0000256" key="7">
    <source>
        <dbReference type="ARBA" id="ARBA00022803"/>
    </source>
</evidence>
<accession>A0ABV0JUC7</accession>
<dbReference type="PROSITE" id="PS50005">
    <property type="entry name" value="TPR"/>
    <property type="match status" value="1"/>
</dbReference>
<reference evidence="10 11" key="1">
    <citation type="submission" date="2022-04" db="EMBL/GenBank/DDBJ databases">
        <title>Positive selection, recombination, and allopatry shape intraspecific diversity of widespread and dominant cyanobacteria.</title>
        <authorList>
            <person name="Wei J."/>
            <person name="Shu W."/>
            <person name="Hu C."/>
        </authorList>
    </citation>
    <scope>NUCLEOTIDE SEQUENCE [LARGE SCALE GENOMIC DNA]</scope>
    <source>
        <strain evidence="10 11">GB2-A5</strain>
    </source>
</reference>
<dbReference type="Gene3D" id="3.40.50.11380">
    <property type="match status" value="1"/>
</dbReference>
<name>A0ABV0JUC7_9CYAN</name>
<keyword evidence="5 10" id="KW-0808">Transferase</keyword>
<dbReference type="InterPro" id="IPR029489">
    <property type="entry name" value="OGT/SEC/SPY_C"/>
</dbReference>
<evidence type="ECO:0000256" key="6">
    <source>
        <dbReference type="ARBA" id="ARBA00022737"/>
    </source>
</evidence>
<organism evidence="10 11">
    <name type="scientific">Funiculus sociatus GB2-A5</name>
    <dbReference type="NCBI Taxonomy" id="2933946"/>
    <lineage>
        <taxon>Bacteria</taxon>
        <taxon>Bacillati</taxon>
        <taxon>Cyanobacteriota</taxon>
        <taxon>Cyanophyceae</taxon>
        <taxon>Coleofasciculales</taxon>
        <taxon>Coleofasciculaceae</taxon>
        <taxon>Funiculus</taxon>
    </lineage>
</organism>
<dbReference type="RefSeq" id="WP_190422206.1">
    <property type="nucleotide sequence ID" value="NZ_JAMPKK010000040.1"/>
</dbReference>
<dbReference type="InterPro" id="IPR011990">
    <property type="entry name" value="TPR-like_helical_dom_sf"/>
</dbReference>
<sequence length="743" mass="85194">MTGEKSPADLTNWQQQAYQYLIQEDYREAANLYEQQLEAEPDIRSHYWHLGLLLLLQEQETEAQTTWMLAMAEATPEQVELATTELLQVLQTEAERREALADYSVAWAIRQHIREINPSDINNLLHLLRLSIELDTLTREDFTSLGLIQMLQSGEATGVNPDLMLEVLRSILDYAPHEPLSIEFTEACLSYVHESQALLDVLLSASIKIGYSMKLFALAAHIANLALSLNAKNQEVLRHLATFYQNAGQYDEGIETARLCYSLMQTLPDKIFANHLILRGLMSAGGYWEEAVAAFGQHESLLLSLIKENPLPLDQTPTLRLFTPSFFFPYFKDDPRSNRSIQNGVVQVCQSNVHLYAKEQAEQYHKRSLLNLRNVPTKPLKIGYLSHCLKTHSVGWLARWIFQHHDQQRFEVNAYLVNYQPYINDPLEEKLIEQVNKAHKLGIDGLAIAEQIYQDEIDILIDLDSITLDISCEVMALKPAPVQVTWLGWDASGLPAIDYFIADPYVLPESAQDYYSEKIWRLPQTYIAVDGFEVAVPTLRRDHLDIPNDAVIYFSAQRGFKRHRDTARLQMKILKEVPDSYFLIKGLSDQESIKIFFNQIAEEEGVNSDRLRFLPEVGLESIHRANLGIADVVLDTYPYNGATTTLETLWMGIPLVTRVGEQFAARNSYTMLMNVGVTEGIAWTDEEYVEWGVRLGKEAALRQKIAWRLKQSRQTSPLWNAKQFTREMEKAYEQMWAKYLESR</sequence>
<dbReference type="InterPro" id="IPR019734">
    <property type="entry name" value="TPR_rpt"/>
</dbReference>
<protein>
    <recommendedName>
        <fullName evidence="3">protein O-GlcNAc transferase</fullName>
        <ecNumber evidence="3">2.4.1.255</ecNumber>
    </recommendedName>
</protein>